<name>A0A1V9FM65_9BACT</name>
<dbReference type="Pfam" id="PF25063">
    <property type="entry name" value="ARM_TT21_C"/>
    <property type="match status" value="1"/>
</dbReference>
<reference evidence="4" key="1">
    <citation type="submission" date="2016-04" db="EMBL/GenBank/DDBJ databases">
        <authorList>
            <person name="Chen L."/>
            <person name="Zhuang W."/>
            <person name="Wang G."/>
        </authorList>
    </citation>
    <scope>NUCLEOTIDE SEQUENCE [LARGE SCALE GENOMIC DNA]</scope>
    <source>
        <strain evidence="4">208</strain>
    </source>
</reference>
<feature type="domain" description="Tetratricopeptide repeat protein 21A/21B C-terminal ARM" evidence="2">
    <location>
        <begin position="197"/>
        <end position="344"/>
    </location>
</feature>
<evidence type="ECO:0000313" key="4">
    <source>
        <dbReference type="Proteomes" id="UP000192276"/>
    </source>
</evidence>
<sequence length="471" mass="55213">MRENPFRQDNEEIRELVKQFQNLKAGRGNSFLEEEAFEKIIDYFDDVEDLPQALEAAEMGIEQYPYSSALLIKKADLLIATRHYNDALEILDHAELLDSNDINLYILKTDVYLALDQQEKAVELLENALQLFDGQERIELLFELADVYDDYEEFDKIFDCLKLILEQEPNNEEALYKICFWTDFTGRNEESITLHNQIIEENPYSELAWFNLAAAFQGLKLYEKAIDAYKYAVAIDEKFDYAYRNMGDAFIRLRKYRDAIEVLEKVLELSRPEDVIYEAIGHCYDRMKNFAQARFYYRKASHLNQGDSKLYYKIACTYINEEQWSMAVKQLESAMQIHRLQPEYNLAMGECKMQLGDYKEAIQYFSNVVRQRPRNISSWEALIRCLYQGEFYEEALEQAKAAIKITESKPIFIYYLSAIYLALGKTKEALLQLEAALTASPRLLKKLIHLNPAVLRHQLVIEVIAHHKKNK</sequence>
<dbReference type="Proteomes" id="UP000192276">
    <property type="component" value="Unassembled WGS sequence"/>
</dbReference>
<evidence type="ECO:0000259" key="2">
    <source>
        <dbReference type="Pfam" id="PF25063"/>
    </source>
</evidence>
<dbReference type="STRING" id="550983.A4R26_21190"/>
<keyword evidence="4" id="KW-1185">Reference proteome</keyword>
<dbReference type="Pfam" id="PF13432">
    <property type="entry name" value="TPR_16"/>
    <property type="match status" value="1"/>
</dbReference>
<dbReference type="PANTHER" id="PTHR12558:SF13">
    <property type="entry name" value="CELL DIVISION CYCLE PROTEIN 27 HOMOLOG"/>
    <property type="match status" value="1"/>
</dbReference>
<feature type="repeat" description="TPR" evidence="1">
    <location>
        <begin position="206"/>
        <end position="239"/>
    </location>
</feature>
<organism evidence="3 4">
    <name type="scientific">Niastella populi</name>
    <dbReference type="NCBI Taxonomy" id="550983"/>
    <lineage>
        <taxon>Bacteria</taxon>
        <taxon>Pseudomonadati</taxon>
        <taxon>Bacteroidota</taxon>
        <taxon>Chitinophagia</taxon>
        <taxon>Chitinophagales</taxon>
        <taxon>Chitinophagaceae</taxon>
        <taxon>Niastella</taxon>
    </lineage>
</organism>
<dbReference type="AlphaFoldDB" id="A0A1V9FM65"/>
<gene>
    <name evidence="3" type="ORF">A4R26_21190</name>
</gene>
<dbReference type="InterPro" id="IPR019734">
    <property type="entry name" value="TPR_rpt"/>
</dbReference>
<dbReference type="OrthoDB" id="9803982at2"/>
<dbReference type="Gene3D" id="1.25.40.10">
    <property type="entry name" value="Tetratricopeptide repeat domain"/>
    <property type="match status" value="4"/>
</dbReference>
<protein>
    <recommendedName>
        <fullName evidence="2">Tetratricopeptide repeat protein 21A/21B C-terminal ARM domain-containing protein</fullName>
    </recommendedName>
</protein>
<evidence type="ECO:0000313" key="3">
    <source>
        <dbReference type="EMBL" id="OQP59336.1"/>
    </source>
</evidence>
<dbReference type="SMART" id="SM00028">
    <property type="entry name" value="TPR"/>
    <property type="match status" value="10"/>
</dbReference>
<comment type="caution">
    <text evidence="3">The sequence shown here is derived from an EMBL/GenBank/DDBJ whole genome shotgun (WGS) entry which is preliminary data.</text>
</comment>
<keyword evidence="1" id="KW-0802">TPR repeat</keyword>
<accession>A0A1V9FM65</accession>
<dbReference type="PROSITE" id="PS50005">
    <property type="entry name" value="TPR"/>
    <property type="match status" value="3"/>
</dbReference>
<proteinExistence type="predicted"/>
<evidence type="ECO:0000256" key="1">
    <source>
        <dbReference type="PROSITE-ProRule" id="PRU00339"/>
    </source>
</evidence>
<dbReference type="RefSeq" id="WP_081164587.1">
    <property type="nucleotide sequence ID" value="NZ_LWBP01000178.1"/>
</dbReference>
<dbReference type="PANTHER" id="PTHR12558">
    <property type="entry name" value="CELL DIVISION CYCLE 16,23,27"/>
    <property type="match status" value="1"/>
</dbReference>
<dbReference type="SUPFAM" id="SSF48452">
    <property type="entry name" value="TPR-like"/>
    <property type="match status" value="2"/>
</dbReference>
<dbReference type="InterPro" id="IPR011990">
    <property type="entry name" value="TPR-like_helical_dom_sf"/>
</dbReference>
<dbReference type="EMBL" id="LWBP01000178">
    <property type="protein sequence ID" value="OQP59336.1"/>
    <property type="molecule type" value="Genomic_DNA"/>
</dbReference>
<feature type="repeat" description="TPR" evidence="1">
    <location>
        <begin position="342"/>
        <end position="375"/>
    </location>
</feature>
<dbReference type="InterPro" id="IPR056834">
    <property type="entry name" value="ARM_TT21_C"/>
</dbReference>
<feature type="repeat" description="TPR" evidence="1">
    <location>
        <begin position="240"/>
        <end position="273"/>
    </location>
</feature>